<dbReference type="EMBL" id="JBANQN010000010">
    <property type="protein sequence ID" value="KAK6778445.1"/>
    <property type="molecule type" value="Genomic_DNA"/>
</dbReference>
<sequence length="31" mass="3544">MIMNSTPTSSLGVRKGSWTEEEDFLLRKCIN</sequence>
<gene>
    <name evidence="1" type="ORF">RDI58_025163</name>
</gene>
<evidence type="ECO:0000313" key="2">
    <source>
        <dbReference type="Proteomes" id="UP001371456"/>
    </source>
</evidence>
<organism evidence="1 2">
    <name type="scientific">Solanum bulbocastanum</name>
    <name type="common">Wild potato</name>
    <dbReference type="NCBI Taxonomy" id="147425"/>
    <lineage>
        <taxon>Eukaryota</taxon>
        <taxon>Viridiplantae</taxon>
        <taxon>Streptophyta</taxon>
        <taxon>Embryophyta</taxon>
        <taxon>Tracheophyta</taxon>
        <taxon>Spermatophyta</taxon>
        <taxon>Magnoliopsida</taxon>
        <taxon>eudicotyledons</taxon>
        <taxon>Gunneridae</taxon>
        <taxon>Pentapetalae</taxon>
        <taxon>asterids</taxon>
        <taxon>lamiids</taxon>
        <taxon>Solanales</taxon>
        <taxon>Solanaceae</taxon>
        <taxon>Solanoideae</taxon>
        <taxon>Solaneae</taxon>
        <taxon>Solanum</taxon>
    </lineage>
</organism>
<evidence type="ECO:0000313" key="1">
    <source>
        <dbReference type="EMBL" id="KAK6778445.1"/>
    </source>
</evidence>
<reference evidence="1 2" key="1">
    <citation type="submission" date="2024-02" db="EMBL/GenBank/DDBJ databases">
        <title>de novo genome assembly of Solanum bulbocastanum strain 11H21.</title>
        <authorList>
            <person name="Hosaka A.J."/>
        </authorList>
    </citation>
    <scope>NUCLEOTIDE SEQUENCE [LARGE SCALE GENOMIC DNA]</scope>
    <source>
        <tissue evidence="1">Young leaves</tissue>
    </source>
</reference>
<proteinExistence type="predicted"/>
<comment type="caution">
    <text evidence="1">The sequence shown here is derived from an EMBL/GenBank/DDBJ whole genome shotgun (WGS) entry which is preliminary data.</text>
</comment>
<dbReference type="Proteomes" id="UP001371456">
    <property type="component" value="Unassembled WGS sequence"/>
</dbReference>
<name>A0AAN8SYZ4_SOLBU</name>
<accession>A0AAN8SYZ4</accession>
<keyword evidence="2" id="KW-1185">Reference proteome</keyword>
<protein>
    <submittedName>
        <fullName evidence="1">Uncharacterized protein</fullName>
    </submittedName>
</protein>
<dbReference type="AlphaFoldDB" id="A0AAN8SYZ4"/>